<keyword evidence="6" id="KW-0119">Carbohydrate metabolism</keyword>
<proteinExistence type="inferred from homology"/>
<dbReference type="SUPFAM" id="SSF48208">
    <property type="entry name" value="Six-hairpin glycosidases"/>
    <property type="match status" value="1"/>
</dbReference>
<keyword evidence="5" id="KW-0136">Cellulose degradation</keyword>
<protein>
    <recommendedName>
        <fullName evidence="3">cellulase</fullName>
        <ecNumber evidence="3">3.2.1.4</ecNumber>
    </recommendedName>
</protein>
<comment type="similarity">
    <text evidence="2">Belongs to the glycosyl hydrolase 9 (cellulase E) family.</text>
</comment>
<evidence type="ECO:0000313" key="10">
    <source>
        <dbReference type="EMBL" id="CAI0556277.1"/>
    </source>
</evidence>
<dbReference type="AlphaFoldDB" id="A0AAV0RF49"/>
<dbReference type="GO" id="GO:0008810">
    <property type="term" value="F:cellulase activity"/>
    <property type="evidence" value="ECO:0007669"/>
    <property type="project" value="UniProtKB-EC"/>
</dbReference>
<dbReference type="PANTHER" id="PTHR22298">
    <property type="entry name" value="ENDO-1,4-BETA-GLUCANASE"/>
    <property type="match status" value="1"/>
</dbReference>
<dbReference type="InterPro" id="IPR008928">
    <property type="entry name" value="6-hairpin_glycosidase_sf"/>
</dbReference>
<comment type="caution">
    <text evidence="10">The sequence shown here is derived from an EMBL/GenBank/DDBJ whole genome shotgun (WGS) entry which is preliminary data.</text>
</comment>
<feature type="domain" description="Glycoside hydrolase family 9" evidence="9">
    <location>
        <begin position="1"/>
        <end position="197"/>
    </location>
</feature>
<dbReference type="Gene3D" id="1.50.10.10">
    <property type="match status" value="1"/>
</dbReference>
<evidence type="ECO:0000256" key="1">
    <source>
        <dbReference type="ARBA" id="ARBA00000966"/>
    </source>
</evidence>
<evidence type="ECO:0000256" key="5">
    <source>
        <dbReference type="ARBA" id="ARBA00023001"/>
    </source>
</evidence>
<dbReference type="Proteomes" id="UP001154282">
    <property type="component" value="Unassembled WGS sequence"/>
</dbReference>
<accession>A0AAV0RF49</accession>
<keyword evidence="7" id="KW-0326">Glycosidase</keyword>
<dbReference type="EC" id="3.2.1.4" evidence="3"/>
<reference evidence="10" key="1">
    <citation type="submission" date="2022-08" db="EMBL/GenBank/DDBJ databases">
        <authorList>
            <person name="Gutierrez-Valencia J."/>
        </authorList>
    </citation>
    <scope>NUCLEOTIDE SEQUENCE</scope>
</reference>
<organism evidence="10 11">
    <name type="scientific">Linum tenue</name>
    <dbReference type="NCBI Taxonomy" id="586396"/>
    <lineage>
        <taxon>Eukaryota</taxon>
        <taxon>Viridiplantae</taxon>
        <taxon>Streptophyta</taxon>
        <taxon>Embryophyta</taxon>
        <taxon>Tracheophyta</taxon>
        <taxon>Spermatophyta</taxon>
        <taxon>Magnoliopsida</taxon>
        <taxon>eudicotyledons</taxon>
        <taxon>Gunneridae</taxon>
        <taxon>Pentapetalae</taxon>
        <taxon>rosids</taxon>
        <taxon>fabids</taxon>
        <taxon>Malpighiales</taxon>
        <taxon>Linaceae</taxon>
        <taxon>Linum</taxon>
    </lineage>
</organism>
<evidence type="ECO:0000259" key="9">
    <source>
        <dbReference type="Pfam" id="PF00759"/>
    </source>
</evidence>
<keyword evidence="11" id="KW-1185">Reference proteome</keyword>
<dbReference type="GO" id="GO:0030245">
    <property type="term" value="P:cellulose catabolic process"/>
    <property type="evidence" value="ECO:0007669"/>
    <property type="project" value="UniProtKB-KW"/>
</dbReference>
<evidence type="ECO:0000256" key="7">
    <source>
        <dbReference type="ARBA" id="ARBA00023295"/>
    </source>
</evidence>
<evidence type="ECO:0000256" key="2">
    <source>
        <dbReference type="ARBA" id="ARBA00007072"/>
    </source>
</evidence>
<keyword evidence="4" id="KW-0378">Hydrolase</keyword>
<gene>
    <name evidence="10" type="ORF">LITE_LOCUS47910</name>
</gene>
<evidence type="ECO:0000256" key="6">
    <source>
        <dbReference type="ARBA" id="ARBA00023277"/>
    </source>
</evidence>
<dbReference type="InterPro" id="IPR001701">
    <property type="entry name" value="Glyco_hydro_9"/>
</dbReference>
<dbReference type="InterPro" id="IPR012341">
    <property type="entry name" value="6hp_glycosidase-like_sf"/>
</dbReference>
<dbReference type="EMBL" id="CAMGYJ010000010">
    <property type="protein sequence ID" value="CAI0556277.1"/>
    <property type="molecule type" value="Genomic_DNA"/>
</dbReference>
<evidence type="ECO:0000256" key="8">
    <source>
        <dbReference type="ARBA" id="ARBA00023326"/>
    </source>
</evidence>
<evidence type="ECO:0000313" key="11">
    <source>
        <dbReference type="Proteomes" id="UP001154282"/>
    </source>
</evidence>
<sequence>MAFTTTMLSWSTLEYGKRLGPQLPNARAAIRWATDYLLKCATATPGKIYVGVGDPNADHRCWERPEDMDTVRSVYSVSPSNPGSDVAGEMAAALAAASLVFRSSDRQYAGLLLRTARKVLQFALQYRGAYSELNRFGSTFNYFQDELLWGAAWLFRATNEVQYYNIIKSLGADDQPDLFSWDNKYSGAHVLLSRVSTQDNYSVLEFGWLFP</sequence>
<keyword evidence="8" id="KW-0624">Polysaccharide degradation</keyword>
<dbReference type="Pfam" id="PF00759">
    <property type="entry name" value="Glyco_hydro_9"/>
    <property type="match status" value="1"/>
</dbReference>
<comment type="catalytic activity">
    <reaction evidence="1">
        <text>Endohydrolysis of (1-&gt;4)-beta-D-glucosidic linkages in cellulose, lichenin and cereal beta-D-glucans.</text>
        <dbReference type="EC" id="3.2.1.4"/>
    </reaction>
</comment>
<evidence type="ECO:0000256" key="4">
    <source>
        <dbReference type="ARBA" id="ARBA00022801"/>
    </source>
</evidence>
<name>A0AAV0RF49_9ROSI</name>
<evidence type="ECO:0000256" key="3">
    <source>
        <dbReference type="ARBA" id="ARBA00012601"/>
    </source>
</evidence>